<keyword evidence="3" id="KW-1185">Reference proteome</keyword>
<gene>
    <name evidence="2" type="ORF">GCM10023205_23860</name>
</gene>
<reference evidence="3" key="1">
    <citation type="journal article" date="2019" name="Int. J. Syst. Evol. Microbiol.">
        <title>The Global Catalogue of Microorganisms (GCM) 10K type strain sequencing project: providing services to taxonomists for standard genome sequencing and annotation.</title>
        <authorList>
            <consortium name="The Broad Institute Genomics Platform"/>
            <consortium name="The Broad Institute Genome Sequencing Center for Infectious Disease"/>
            <person name="Wu L."/>
            <person name="Ma J."/>
        </authorList>
    </citation>
    <scope>NUCLEOTIDE SEQUENCE [LARGE SCALE GENOMIC DNA]</scope>
    <source>
        <strain evidence="3">JCM 17986</strain>
    </source>
</reference>
<dbReference type="InterPro" id="IPR052164">
    <property type="entry name" value="Anthracycline_SecMetBiosynth"/>
</dbReference>
<dbReference type="InterPro" id="IPR037523">
    <property type="entry name" value="VOC_core"/>
</dbReference>
<evidence type="ECO:0000313" key="3">
    <source>
        <dbReference type="Proteomes" id="UP001500466"/>
    </source>
</evidence>
<proteinExistence type="predicted"/>
<dbReference type="SUPFAM" id="SSF54593">
    <property type="entry name" value="Glyoxalase/Bleomycin resistance protein/Dihydroxybiphenyl dioxygenase"/>
    <property type="match status" value="2"/>
</dbReference>
<dbReference type="PANTHER" id="PTHR33993">
    <property type="entry name" value="GLYOXALASE-RELATED"/>
    <property type="match status" value="1"/>
</dbReference>
<dbReference type="Gene3D" id="3.10.180.10">
    <property type="entry name" value="2,3-Dihydroxybiphenyl 1,2-Dioxygenase, domain 1"/>
    <property type="match status" value="2"/>
</dbReference>
<dbReference type="PROSITE" id="PS51819">
    <property type="entry name" value="VOC"/>
    <property type="match status" value="2"/>
</dbReference>
<accession>A0ABP9H676</accession>
<dbReference type="Pfam" id="PF18029">
    <property type="entry name" value="Glyoxalase_6"/>
    <property type="match status" value="1"/>
</dbReference>
<feature type="domain" description="VOC" evidence="1">
    <location>
        <begin position="154"/>
        <end position="269"/>
    </location>
</feature>
<dbReference type="InterPro" id="IPR004360">
    <property type="entry name" value="Glyas_Fos-R_dOase_dom"/>
</dbReference>
<dbReference type="EMBL" id="BAABHS010000007">
    <property type="protein sequence ID" value="GAA4959975.1"/>
    <property type="molecule type" value="Genomic_DNA"/>
</dbReference>
<dbReference type="CDD" id="cd07247">
    <property type="entry name" value="SgaA_N_like"/>
    <property type="match status" value="2"/>
</dbReference>
<comment type="caution">
    <text evidence="2">The sequence shown here is derived from an EMBL/GenBank/DDBJ whole genome shotgun (WGS) entry which is preliminary data.</text>
</comment>
<protein>
    <submittedName>
        <fullName evidence="2">VOC family protein</fullName>
    </submittedName>
</protein>
<dbReference type="InterPro" id="IPR041581">
    <property type="entry name" value="Glyoxalase_6"/>
</dbReference>
<sequence>MAAPPPANVRLGGTRMSIMTGTYPPGVPCWADLGTADPDASLAFYGTVFGWHGAPGPGDADYYTSCAVRGRRVAGIRLLPEPDLPIGWTTYLATDDADAAVVKAAAEGAEVTYPPMDVLDMGRFALLTDPTGAPFGLWQARSLVGAELVNEPGGIVWTELLTRNTPRALAFYGALFGYAFEDMSAEGFDYHAFSVDDRPRGGIMGMDANWPDELPAHWHVTFRVADTDATAGLVRAAGGTVLSEPRNSPYGRIAQCRDPHGADFAILKSDEHAEDHTG</sequence>
<dbReference type="Pfam" id="PF00903">
    <property type="entry name" value="Glyoxalase"/>
    <property type="match status" value="1"/>
</dbReference>
<organism evidence="2 3">
    <name type="scientific">Yinghuangia aomiensis</name>
    <dbReference type="NCBI Taxonomy" id="676205"/>
    <lineage>
        <taxon>Bacteria</taxon>
        <taxon>Bacillati</taxon>
        <taxon>Actinomycetota</taxon>
        <taxon>Actinomycetes</taxon>
        <taxon>Kitasatosporales</taxon>
        <taxon>Streptomycetaceae</taxon>
        <taxon>Yinghuangia</taxon>
    </lineage>
</organism>
<dbReference type="Proteomes" id="UP001500466">
    <property type="component" value="Unassembled WGS sequence"/>
</dbReference>
<feature type="domain" description="VOC" evidence="1">
    <location>
        <begin position="27"/>
        <end position="140"/>
    </location>
</feature>
<name>A0ABP9H676_9ACTN</name>
<evidence type="ECO:0000259" key="1">
    <source>
        <dbReference type="PROSITE" id="PS51819"/>
    </source>
</evidence>
<dbReference type="InterPro" id="IPR029068">
    <property type="entry name" value="Glyas_Bleomycin-R_OHBP_Dase"/>
</dbReference>
<dbReference type="PANTHER" id="PTHR33993:SF14">
    <property type="entry name" value="GB|AAF24581.1"/>
    <property type="match status" value="1"/>
</dbReference>
<evidence type="ECO:0000313" key="2">
    <source>
        <dbReference type="EMBL" id="GAA4959975.1"/>
    </source>
</evidence>